<evidence type="ECO:0000313" key="6">
    <source>
        <dbReference type="Proteomes" id="UP000285710"/>
    </source>
</evidence>
<dbReference type="InterPro" id="IPR006176">
    <property type="entry name" value="3-OHacyl-CoA_DH_NAD-bd"/>
</dbReference>
<dbReference type="Pfam" id="PF02737">
    <property type="entry name" value="3HCDH_N"/>
    <property type="match status" value="1"/>
</dbReference>
<accession>A0A443IR75</accession>
<dbReference type="InterPro" id="IPR006108">
    <property type="entry name" value="3HC_DH_C"/>
</dbReference>
<evidence type="ECO:0000313" key="5">
    <source>
        <dbReference type="EMBL" id="RWR09532.1"/>
    </source>
</evidence>
<reference evidence="5 6" key="1">
    <citation type="submission" date="2019-01" db="EMBL/GenBank/DDBJ databases">
        <title>Sinorhodobacter populi sp. nov. isolated from the symptomatic bark tissue of Populus euramericana canker.</title>
        <authorList>
            <person name="Xu G."/>
        </authorList>
    </citation>
    <scope>NUCLEOTIDE SEQUENCE [LARGE SCALE GENOMIC DNA]</scope>
    <source>
        <strain evidence="5 6">2D-5</strain>
    </source>
</reference>
<dbReference type="InterPro" id="IPR022694">
    <property type="entry name" value="3-OHacyl-CoA_DH"/>
</dbReference>
<dbReference type="SUPFAM" id="SSF51735">
    <property type="entry name" value="NAD(P)-binding Rossmann-fold domains"/>
    <property type="match status" value="1"/>
</dbReference>
<evidence type="ECO:0000259" key="4">
    <source>
        <dbReference type="Pfam" id="PF02737"/>
    </source>
</evidence>
<keyword evidence="6" id="KW-1185">Reference proteome</keyword>
<reference evidence="5 6" key="2">
    <citation type="submission" date="2019-01" db="EMBL/GenBank/DDBJ databases">
        <authorList>
            <person name="Li Y."/>
        </authorList>
    </citation>
    <scope>NUCLEOTIDE SEQUENCE [LARGE SCALE GENOMIC DNA]</scope>
    <source>
        <strain evidence="5 6">2D-5</strain>
    </source>
</reference>
<sequence length="315" mass="34686">MTEIRDIAIIGAGTMGHGIAETFARFGYEVRVYEKFRATQEKALASIAEELGLLAEMGRIETASIDRILGRITFCEDLASTVKGSDFVIEAIPEDIGMKRDLFRALDALCDPGTILASNTSSLDLFDMIDGVRPERVKSCLICHWYNPAHLVPLVELSQFGNMPDDALERVERLFTGIGKKTIRVLANIPGLIANRIQQGIAREVFSLIEMGAASPEDIDAALKYGPAFRYATTGQLEIADFGGLDIWCTVGDNLLPAISSAQKASDLLRQKIAENKLGLKTGEGFFAYADDRRSQVTRDFHIRLIRQLAVTEQN</sequence>
<feature type="site" description="Important for catalytic activity" evidence="2">
    <location>
        <position position="144"/>
    </location>
</feature>
<feature type="domain" description="3-hydroxyacyl-CoA dehydrogenase NAD binding" evidence="4">
    <location>
        <begin position="7"/>
        <end position="185"/>
    </location>
</feature>
<dbReference type="PIRSF" id="PIRSF000105">
    <property type="entry name" value="HCDH"/>
    <property type="match status" value="1"/>
</dbReference>
<gene>
    <name evidence="5" type="ORF">D2T33_13830</name>
</gene>
<dbReference type="SUPFAM" id="SSF48179">
    <property type="entry name" value="6-phosphogluconate dehydrogenase C-terminal domain-like"/>
    <property type="match status" value="1"/>
</dbReference>
<proteinExistence type="predicted"/>
<dbReference type="AlphaFoldDB" id="A0A443IR75"/>
<dbReference type="RefSeq" id="WP_128270158.1">
    <property type="nucleotide sequence ID" value="NZ_SAUW01000014.1"/>
</dbReference>
<dbReference type="Proteomes" id="UP000285710">
    <property type="component" value="Unassembled WGS sequence"/>
</dbReference>
<dbReference type="InterPro" id="IPR013328">
    <property type="entry name" value="6PGD_dom2"/>
</dbReference>
<dbReference type="PANTHER" id="PTHR48075">
    <property type="entry name" value="3-HYDROXYACYL-COA DEHYDROGENASE FAMILY PROTEIN"/>
    <property type="match status" value="1"/>
</dbReference>
<dbReference type="Pfam" id="PF00725">
    <property type="entry name" value="3HCDH"/>
    <property type="match status" value="1"/>
</dbReference>
<comment type="caution">
    <text evidence="5">The sequence shown here is derived from an EMBL/GenBank/DDBJ whole genome shotgun (WGS) entry which is preliminary data.</text>
</comment>
<dbReference type="EMBL" id="SAUW01000014">
    <property type="protein sequence ID" value="RWR09532.1"/>
    <property type="molecule type" value="Genomic_DNA"/>
</dbReference>
<evidence type="ECO:0000259" key="3">
    <source>
        <dbReference type="Pfam" id="PF00725"/>
    </source>
</evidence>
<evidence type="ECO:0000256" key="1">
    <source>
        <dbReference type="ARBA" id="ARBA00023002"/>
    </source>
</evidence>
<dbReference type="InterPro" id="IPR008927">
    <property type="entry name" value="6-PGluconate_DH-like_C_sf"/>
</dbReference>
<dbReference type="InterPro" id="IPR036291">
    <property type="entry name" value="NAD(P)-bd_dom_sf"/>
</dbReference>
<organism evidence="5 6">
    <name type="scientific">Paenirhodobacter populi</name>
    <dbReference type="NCBI Taxonomy" id="2306993"/>
    <lineage>
        <taxon>Bacteria</taxon>
        <taxon>Pseudomonadati</taxon>
        <taxon>Pseudomonadota</taxon>
        <taxon>Alphaproteobacteria</taxon>
        <taxon>Rhodobacterales</taxon>
        <taxon>Rhodobacter group</taxon>
        <taxon>Paenirhodobacter</taxon>
    </lineage>
</organism>
<dbReference type="Gene3D" id="1.10.1040.10">
    <property type="entry name" value="N-(1-d-carboxylethyl)-l-norvaline Dehydrogenase, domain 2"/>
    <property type="match status" value="1"/>
</dbReference>
<dbReference type="GO" id="GO:0070403">
    <property type="term" value="F:NAD+ binding"/>
    <property type="evidence" value="ECO:0007669"/>
    <property type="project" value="InterPro"/>
</dbReference>
<dbReference type="GO" id="GO:0006631">
    <property type="term" value="P:fatty acid metabolic process"/>
    <property type="evidence" value="ECO:0007669"/>
    <property type="project" value="InterPro"/>
</dbReference>
<dbReference type="GO" id="GO:0016616">
    <property type="term" value="F:oxidoreductase activity, acting on the CH-OH group of donors, NAD or NADP as acceptor"/>
    <property type="evidence" value="ECO:0007669"/>
    <property type="project" value="InterPro"/>
</dbReference>
<evidence type="ECO:0000256" key="2">
    <source>
        <dbReference type="PIRSR" id="PIRSR000105-1"/>
    </source>
</evidence>
<keyword evidence="1" id="KW-0560">Oxidoreductase</keyword>
<name>A0A443IR75_9RHOB</name>
<dbReference type="Gene3D" id="3.40.50.720">
    <property type="entry name" value="NAD(P)-binding Rossmann-like Domain"/>
    <property type="match status" value="1"/>
</dbReference>
<feature type="domain" description="3-hydroxyacyl-CoA dehydrogenase C-terminal" evidence="3">
    <location>
        <begin position="191"/>
        <end position="289"/>
    </location>
</feature>
<protein>
    <submittedName>
        <fullName evidence="5">3-hydroxyacyl-CoA dehydrogenase family protein</fullName>
    </submittedName>
</protein>
<dbReference type="PANTHER" id="PTHR48075:SF5">
    <property type="entry name" value="3-HYDROXYBUTYRYL-COA DEHYDROGENASE"/>
    <property type="match status" value="1"/>
</dbReference>